<sequence>MVYLKPTPEYTDTSSPFTPGRRNGHYSERDPAWAVMEGVVEQAMTPMWAPEVSIEDFKKSWLASPLALPSGCPEPGKGVVITQETATVRDGAQVGLQVYRAPNMTTKDAALVYRIHSGGWVVCGHEVEEGENRSIGALGNVVVVSVDFRMAPEHKFPIPLNDAYDGLKWCKANASKLGINPEKIILVGNSGGGNLAAVVALQARDEGLTGIRAINLGFPATCHPKFFDQVPDRDNYELLSYRQNEKVGIVNALRMEFFWDAYLDEKDRRPDWRHSPLLSDNLKGLPPLRFTCAGCDPLRDEGIAFAEACKAAGNDVSLKVYGGLPHCLYFFPTAFAQVDEYYSTLLEFIRKYAA</sequence>
<dbReference type="Proteomes" id="UP000070501">
    <property type="component" value="Unassembled WGS sequence"/>
</dbReference>
<dbReference type="Gene3D" id="3.40.50.1820">
    <property type="entry name" value="alpha/beta hydrolase"/>
    <property type="match status" value="1"/>
</dbReference>
<dbReference type="STRING" id="196109.A0A136IS70"/>
<proteinExistence type="predicted"/>
<dbReference type="SUPFAM" id="SSF53474">
    <property type="entry name" value="alpha/beta-Hydrolases"/>
    <property type="match status" value="1"/>
</dbReference>
<evidence type="ECO:0000313" key="5">
    <source>
        <dbReference type="Proteomes" id="UP000070501"/>
    </source>
</evidence>
<dbReference type="Pfam" id="PF07859">
    <property type="entry name" value="Abhydrolase_3"/>
    <property type="match status" value="1"/>
</dbReference>
<name>A0A136IS70_9PEZI</name>
<dbReference type="GO" id="GO:0016787">
    <property type="term" value="F:hydrolase activity"/>
    <property type="evidence" value="ECO:0007669"/>
    <property type="project" value="UniProtKB-KW"/>
</dbReference>
<dbReference type="InParanoid" id="A0A136IS70"/>
<keyword evidence="5" id="KW-1185">Reference proteome</keyword>
<evidence type="ECO:0000313" key="4">
    <source>
        <dbReference type="EMBL" id="KXJ87727.1"/>
    </source>
</evidence>
<feature type="domain" description="Alpha/beta hydrolase fold-3" evidence="3">
    <location>
        <begin position="114"/>
        <end position="328"/>
    </location>
</feature>
<evidence type="ECO:0000259" key="3">
    <source>
        <dbReference type="Pfam" id="PF07859"/>
    </source>
</evidence>
<dbReference type="InterPro" id="IPR013094">
    <property type="entry name" value="AB_hydrolase_3"/>
</dbReference>
<dbReference type="AlphaFoldDB" id="A0A136IS70"/>
<organism evidence="4 5">
    <name type="scientific">Microdochium bolleyi</name>
    <dbReference type="NCBI Taxonomy" id="196109"/>
    <lineage>
        <taxon>Eukaryota</taxon>
        <taxon>Fungi</taxon>
        <taxon>Dikarya</taxon>
        <taxon>Ascomycota</taxon>
        <taxon>Pezizomycotina</taxon>
        <taxon>Sordariomycetes</taxon>
        <taxon>Xylariomycetidae</taxon>
        <taxon>Xylariales</taxon>
        <taxon>Microdochiaceae</taxon>
        <taxon>Microdochium</taxon>
    </lineage>
</organism>
<dbReference type="InterPro" id="IPR050300">
    <property type="entry name" value="GDXG_lipolytic_enzyme"/>
</dbReference>
<keyword evidence="1 4" id="KW-0378">Hydrolase</keyword>
<dbReference type="OrthoDB" id="408631at2759"/>
<reference evidence="5" key="1">
    <citation type="submission" date="2016-02" db="EMBL/GenBank/DDBJ databases">
        <title>Draft genome sequence of Microdochium bolleyi, a fungal endophyte of beachgrass.</title>
        <authorList>
            <consortium name="DOE Joint Genome Institute"/>
            <person name="David A.S."/>
            <person name="May G."/>
            <person name="Haridas S."/>
            <person name="Lim J."/>
            <person name="Wang M."/>
            <person name="Labutti K."/>
            <person name="Lipzen A."/>
            <person name="Barry K."/>
            <person name="Grigoriev I.V."/>
        </authorList>
    </citation>
    <scope>NUCLEOTIDE SEQUENCE [LARGE SCALE GENOMIC DNA]</scope>
    <source>
        <strain evidence="5">J235TASD1</strain>
    </source>
</reference>
<evidence type="ECO:0000256" key="2">
    <source>
        <dbReference type="SAM" id="MobiDB-lite"/>
    </source>
</evidence>
<dbReference type="EMBL" id="KQ964261">
    <property type="protein sequence ID" value="KXJ87727.1"/>
    <property type="molecule type" value="Genomic_DNA"/>
</dbReference>
<evidence type="ECO:0000256" key="1">
    <source>
        <dbReference type="ARBA" id="ARBA00022801"/>
    </source>
</evidence>
<dbReference type="InterPro" id="IPR029058">
    <property type="entry name" value="AB_hydrolase_fold"/>
</dbReference>
<dbReference type="PANTHER" id="PTHR48081:SF8">
    <property type="entry name" value="ALPHA_BETA HYDROLASE FOLD-3 DOMAIN-CONTAINING PROTEIN-RELATED"/>
    <property type="match status" value="1"/>
</dbReference>
<protein>
    <submittedName>
        <fullName evidence="4">Alpha/Beta hydrolase protein</fullName>
    </submittedName>
</protein>
<gene>
    <name evidence="4" type="ORF">Micbo1qcDRAFT_21390</name>
</gene>
<dbReference type="PANTHER" id="PTHR48081">
    <property type="entry name" value="AB HYDROLASE SUPERFAMILY PROTEIN C4A8.06C"/>
    <property type="match status" value="1"/>
</dbReference>
<feature type="region of interest" description="Disordered" evidence="2">
    <location>
        <begin position="1"/>
        <end position="25"/>
    </location>
</feature>
<accession>A0A136IS70</accession>